<dbReference type="InterPro" id="IPR013783">
    <property type="entry name" value="Ig-like_fold"/>
</dbReference>
<dbReference type="InterPro" id="IPR048869">
    <property type="entry name" value="OCRL-1_2_ASH"/>
</dbReference>
<feature type="region of interest" description="Disordered" evidence="2">
    <location>
        <begin position="118"/>
        <end position="137"/>
    </location>
</feature>
<dbReference type="Pfam" id="PF18039">
    <property type="entry name" value="UBA_6"/>
    <property type="match status" value="1"/>
</dbReference>
<dbReference type="InterPro" id="IPR037793">
    <property type="entry name" value="OCRL1/INPP5B_INPP5c"/>
</dbReference>
<dbReference type="InterPro" id="IPR046985">
    <property type="entry name" value="IP5"/>
</dbReference>
<reference evidence="4 5" key="1">
    <citation type="journal article" date="2019" name="Genome Biol. Evol.">
        <title>Whole-Genome Sequencing of the Giant Devil Catfish, Bagarius yarrelli.</title>
        <authorList>
            <person name="Jiang W."/>
            <person name="Lv Y."/>
            <person name="Cheng L."/>
            <person name="Yang K."/>
            <person name="Chao B."/>
            <person name="Wang X."/>
            <person name="Li Y."/>
            <person name="Pan X."/>
            <person name="You X."/>
            <person name="Zhang Y."/>
            <person name="Yang J."/>
            <person name="Li J."/>
            <person name="Zhang X."/>
            <person name="Liu S."/>
            <person name="Sun C."/>
            <person name="Yang J."/>
            <person name="Shi Q."/>
        </authorList>
    </citation>
    <scope>NUCLEOTIDE SEQUENCE [LARGE SCALE GENOMIC DNA]</scope>
    <source>
        <strain evidence="4">JWS20170419001</strain>
        <tissue evidence="4">Muscle</tissue>
    </source>
</reference>
<evidence type="ECO:0000256" key="2">
    <source>
        <dbReference type="SAM" id="MobiDB-lite"/>
    </source>
</evidence>
<dbReference type="InterPro" id="IPR031896">
    <property type="entry name" value="INPP5B_PH_dom"/>
</dbReference>
<proteinExistence type="predicted"/>
<dbReference type="SMART" id="SM00128">
    <property type="entry name" value="IPPc"/>
    <property type="match status" value="1"/>
</dbReference>
<feature type="region of interest" description="Disordered" evidence="2">
    <location>
        <begin position="216"/>
        <end position="240"/>
    </location>
</feature>
<dbReference type="GO" id="GO:0046856">
    <property type="term" value="P:phosphatidylinositol dephosphorylation"/>
    <property type="evidence" value="ECO:0007669"/>
    <property type="project" value="InterPro"/>
</dbReference>
<feature type="compositionally biased region" description="Basic and acidic residues" evidence="2">
    <location>
        <begin position="414"/>
        <end position="428"/>
    </location>
</feature>
<dbReference type="Proteomes" id="UP000319801">
    <property type="component" value="Unassembled WGS sequence"/>
</dbReference>
<protein>
    <recommendedName>
        <fullName evidence="1">phosphoinositide 5-phosphatase</fullName>
        <ecNumber evidence="1">3.1.3.36</ecNumber>
    </recommendedName>
</protein>
<evidence type="ECO:0000313" key="5">
    <source>
        <dbReference type="Proteomes" id="UP000319801"/>
    </source>
</evidence>
<comment type="caution">
    <text evidence="4">The sequence shown here is derived from an EMBL/GenBank/DDBJ whole genome shotgun (WGS) entry which is preliminary data.</text>
</comment>
<dbReference type="Gene3D" id="2.30.29.110">
    <property type="match status" value="1"/>
</dbReference>
<dbReference type="Pfam" id="PF22669">
    <property type="entry name" value="Exo_endo_phos2"/>
    <property type="match status" value="1"/>
</dbReference>
<dbReference type="FunFam" id="2.60.40.10:FF:000132">
    <property type="entry name" value="Inositol polyphosphate 5-phosphatase OCRL-1 isoform b"/>
    <property type="match status" value="1"/>
</dbReference>
<evidence type="ECO:0000313" key="4">
    <source>
        <dbReference type="EMBL" id="TSK34912.1"/>
    </source>
</evidence>
<dbReference type="AlphaFoldDB" id="A0A556TQD0"/>
<dbReference type="SUPFAM" id="SSF56219">
    <property type="entry name" value="DNase I-like"/>
    <property type="match status" value="1"/>
</dbReference>
<dbReference type="GO" id="GO:0052658">
    <property type="term" value="F:inositol-1,4,5-trisphosphate 5-phosphatase activity"/>
    <property type="evidence" value="ECO:0007669"/>
    <property type="project" value="TreeGrafter"/>
</dbReference>
<dbReference type="PANTHER" id="PTHR11200">
    <property type="entry name" value="INOSITOL 5-PHOSPHATASE"/>
    <property type="match status" value="1"/>
</dbReference>
<sequence length="1016" mass="114846">MQPACQHGSSELQLKVDFFRKLGYSPKEVQTALLKLGLDTDTNAVLGELVRSGARESPTASQEGDDGNSGFSHRGGGGGGSISKDLQRDIQRSVAIDEIDSDLKPIVIDGSNVAMSSTRCCSEENRRSGTSVRGPRYSESSFDSYFPSLEKELDYKLTLEPANCLPKHKLGESMQRYWDDVSTKYQACNPASHAPLDWHSLYSQYLTNAPSSSDSGLGSYESHLSEASQGQDSYSIKSRQNPYEKQDVSLDCTCSSASFVQPSVCQYPFSQPPPSCYDYGAFQFCGQSGSQHYSLPNYVQLNGLHHTQQKPCSDTVWLPQARSAVSLPTPLLGFGPHRPADVYGSSQGTLMSSPDELAVVGADTRVRVTFLNVEMELKLPFGSHTRLFLTEVNRAWCDRAHKTHKENKNTGSSKEIREQSLHESQEKVEIRNELVRSSQHTVSNKAQMLAMPQFGLRDNLIKCELLKKEETYTYIEYFNFFLGTYNVNGQSPKESLRTWLGSTAQPPDLYCVGFQELDLSKEAFFFNDTPKEQEWMKAVSDGLHPDAKYALIKLVRLVGIMLLFYVKIEHAEYISEVEAESVGTGIMGRMGNKGAVAISFKFHNSDICVVNSHLAAHIEEYERRNQDYKDICSRMLFRQLDPTHPLLTIMKHNAVLWIGDLNYRISDLEVDHVKDLILKEDFETLYNYDQLKRQMDEEAVFAGFMEGEINFQPTYKYDTGSDEWDSSEKCRVPAWCDRILWRGKNITQLCYQSHMTVRNSDHKPVSSLLKTGIKVVNEEIYKRAFEDIVRSLDKLENECIPSVSLSQREFQFNNVKFMQHQAQSLTLHNDGQVPCQFEFIQKLDEPAYCKPWLTASPSKGFVAQGASVDIDLEVFVNRSTAPELNSGQQQLEDILVLHLERGKDYFISVTGSYLPSCFGSSIHMLCQLREPIQEMPLETIHKLILLSPSGTSSPDTEKALDIPKELWMMVDHLYRNASQQDDIFQQPGLRSEFEEIRDCLDTGSLDSLRILKTKHL</sequence>
<dbReference type="Pfam" id="PF21310">
    <property type="entry name" value="OCRL-like_ASH"/>
    <property type="match status" value="1"/>
</dbReference>
<organism evidence="4 5">
    <name type="scientific">Bagarius yarrelli</name>
    <name type="common">Goonch</name>
    <name type="synonym">Bagrus yarrelli</name>
    <dbReference type="NCBI Taxonomy" id="175774"/>
    <lineage>
        <taxon>Eukaryota</taxon>
        <taxon>Metazoa</taxon>
        <taxon>Chordata</taxon>
        <taxon>Craniata</taxon>
        <taxon>Vertebrata</taxon>
        <taxon>Euteleostomi</taxon>
        <taxon>Actinopterygii</taxon>
        <taxon>Neopterygii</taxon>
        <taxon>Teleostei</taxon>
        <taxon>Ostariophysi</taxon>
        <taxon>Siluriformes</taxon>
        <taxon>Sisoridae</taxon>
        <taxon>Sisorinae</taxon>
        <taxon>Bagarius</taxon>
    </lineage>
</organism>
<dbReference type="FunFam" id="3.60.10.10:FF:000004">
    <property type="entry name" value="Type II inositol 1,4,5-trisphosphate 5-phosphatase"/>
    <property type="match status" value="1"/>
</dbReference>
<feature type="domain" description="Inositol polyphosphate-related phosphatase" evidence="3">
    <location>
        <begin position="476"/>
        <end position="777"/>
    </location>
</feature>
<feature type="region of interest" description="Disordered" evidence="2">
    <location>
        <begin position="51"/>
        <end position="84"/>
    </location>
</feature>
<accession>A0A556TQD0</accession>
<dbReference type="EC" id="3.1.3.36" evidence="1"/>
<keyword evidence="5" id="KW-1185">Reference proteome</keyword>
<dbReference type="Pfam" id="PF16776">
    <property type="entry name" value="INPP5B_PH"/>
    <property type="match status" value="1"/>
</dbReference>
<dbReference type="Gene3D" id="2.60.40.10">
    <property type="entry name" value="Immunoglobulins"/>
    <property type="match status" value="1"/>
</dbReference>
<dbReference type="InterPro" id="IPR036691">
    <property type="entry name" value="Endo/exonu/phosph_ase_sf"/>
</dbReference>
<dbReference type="GO" id="GO:0004439">
    <property type="term" value="F:phosphatidylinositol-4,5-bisphosphate 5-phosphatase activity"/>
    <property type="evidence" value="ECO:0007669"/>
    <property type="project" value="UniProtKB-EC"/>
</dbReference>
<dbReference type="Gene3D" id="3.60.10.10">
    <property type="entry name" value="Endonuclease/exonuclease/phosphatase"/>
    <property type="match status" value="1"/>
</dbReference>
<dbReference type="PANTHER" id="PTHR11200:SF300">
    <property type="entry name" value="TYPE II INOSITOL 1,4,5-TRISPHOSPHATE 5-PHOSPHATASE"/>
    <property type="match status" value="1"/>
</dbReference>
<dbReference type="SUPFAM" id="SSF48350">
    <property type="entry name" value="GTPase activation domain, GAP"/>
    <property type="match status" value="1"/>
</dbReference>
<name>A0A556TQD0_BAGYA</name>
<dbReference type="InterPro" id="IPR000300">
    <property type="entry name" value="IPPc"/>
</dbReference>
<dbReference type="EMBL" id="VCAZ01000010">
    <property type="protein sequence ID" value="TSK34912.1"/>
    <property type="molecule type" value="Genomic_DNA"/>
</dbReference>
<dbReference type="GO" id="GO:0016020">
    <property type="term" value="C:membrane"/>
    <property type="evidence" value="ECO:0007669"/>
    <property type="project" value="TreeGrafter"/>
</dbReference>
<evidence type="ECO:0000256" key="1">
    <source>
        <dbReference type="ARBA" id="ARBA00013044"/>
    </source>
</evidence>
<gene>
    <name evidence="4" type="ORF">Baya_4520</name>
</gene>
<dbReference type="InterPro" id="IPR008936">
    <property type="entry name" value="Rho_GTPase_activation_prot"/>
</dbReference>
<feature type="region of interest" description="Disordered" evidence="2">
    <location>
        <begin position="403"/>
        <end position="428"/>
    </location>
</feature>
<dbReference type="GO" id="GO:0005829">
    <property type="term" value="C:cytosol"/>
    <property type="evidence" value="ECO:0007669"/>
    <property type="project" value="TreeGrafter"/>
</dbReference>
<dbReference type="CDD" id="cd09093">
    <property type="entry name" value="INPP5c_INPP5B"/>
    <property type="match status" value="1"/>
</dbReference>
<evidence type="ECO:0000259" key="3">
    <source>
        <dbReference type="SMART" id="SM00128"/>
    </source>
</evidence>
<feature type="compositionally biased region" description="Polar residues" evidence="2">
    <location>
        <begin position="225"/>
        <end position="240"/>
    </location>
</feature>
<dbReference type="OrthoDB" id="7862313at2759"/>
<dbReference type="InterPro" id="IPR040546">
    <property type="entry name" value="Rege-1_UBA-like"/>
</dbReference>